<dbReference type="PROSITE" id="PS50937">
    <property type="entry name" value="HTH_MERR_2"/>
    <property type="match status" value="1"/>
</dbReference>
<keyword evidence="4" id="KW-0804">Transcription</keyword>
<sequence length="232" mass="25725">MRISEVARALGCSVRTIRHYHQQGVVPEPERKANGYRDYSLADLAALVKVRQLVVAGIPLKSVVVDSEDELYDAALAEIDRKIVELGEQRVRLLRLRDNPPMPAPRELMAEVEKVLAAGGLSEQDIAQEIDAWNLMSYSGVATDQTWRVLQANVHSAECVSAVRQHHQLWVQLGETEPGPKCDALAEQWFAAYSDGVMNGIIETLTPGYLDLQPNDIAAHNGQVVALELIRR</sequence>
<keyword evidence="1" id="KW-0678">Repressor</keyword>
<dbReference type="AlphaFoldDB" id="A0A540R7J8"/>
<keyword evidence="2" id="KW-0805">Transcription regulation</keyword>
<evidence type="ECO:0000313" key="6">
    <source>
        <dbReference type="EMBL" id="TQE43682.1"/>
    </source>
</evidence>
<name>A0A540R7J8_9CORY</name>
<dbReference type="InterPro" id="IPR000551">
    <property type="entry name" value="MerR-type_HTH_dom"/>
</dbReference>
<dbReference type="SUPFAM" id="SSF46955">
    <property type="entry name" value="Putative DNA-binding domain"/>
    <property type="match status" value="1"/>
</dbReference>
<dbReference type="InterPro" id="IPR009061">
    <property type="entry name" value="DNA-bd_dom_put_sf"/>
</dbReference>
<feature type="domain" description="HTH merR-type" evidence="5">
    <location>
        <begin position="1"/>
        <end position="63"/>
    </location>
</feature>
<evidence type="ECO:0000313" key="7">
    <source>
        <dbReference type="Proteomes" id="UP000318080"/>
    </source>
</evidence>
<reference evidence="6 7" key="1">
    <citation type="submission" date="2019-06" db="EMBL/GenBank/DDBJ databases">
        <title>Draft genome of C. phoceense Strain 272.</title>
        <authorList>
            <person name="Pacheco L.G.C."/>
            <person name="Barberis C.M."/>
            <person name="Almuzara M.N."/>
            <person name="Traglia G.M."/>
            <person name="Santos C.S."/>
            <person name="Rocha D.J.P.G."/>
            <person name="Aguiar E.R.G.R."/>
            <person name="Vay C.A."/>
        </authorList>
    </citation>
    <scope>NUCLEOTIDE SEQUENCE [LARGE SCALE GENOMIC DNA]</scope>
    <source>
        <strain evidence="6 7">272</strain>
    </source>
</reference>
<dbReference type="GeneID" id="79852768"/>
<dbReference type="PANTHER" id="PTHR30204:SF69">
    <property type="entry name" value="MERR-FAMILY TRANSCRIPTIONAL REGULATOR"/>
    <property type="match status" value="1"/>
</dbReference>
<dbReference type="Pfam" id="PF00376">
    <property type="entry name" value="MerR"/>
    <property type="match status" value="1"/>
</dbReference>
<dbReference type="InterPro" id="IPR047057">
    <property type="entry name" value="MerR_fam"/>
</dbReference>
<accession>A0A540R7J8</accession>
<evidence type="ECO:0000259" key="5">
    <source>
        <dbReference type="PROSITE" id="PS50937"/>
    </source>
</evidence>
<dbReference type="GO" id="GO:0003677">
    <property type="term" value="F:DNA binding"/>
    <property type="evidence" value="ECO:0007669"/>
    <property type="project" value="UniProtKB-KW"/>
</dbReference>
<organism evidence="6 7">
    <name type="scientific">Corynebacterium phoceense</name>
    <dbReference type="NCBI Taxonomy" id="1686286"/>
    <lineage>
        <taxon>Bacteria</taxon>
        <taxon>Bacillati</taxon>
        <taxon>Actinomycetota</taxon>
        <taxon>Actinomycetes</taxon>
        <taxon>Mycobacteriales</taxon>
        <taxon>Corynebacteriaceae</taxon>
        <taxon>Corynebacterium</taxon>
    </lineage>
</organism>
<keyword evidence="7" id="KW-1185">Reference proteome</keyword>
<dbReference type="CDD" id="cd00592">
    <property type="entry name" value="HTH_MerR-like"/>
    <property type="match status" value="1"/>
</dbReference>
<dbReference type="RefSeq" id="WP_077210060.1">
    <property type="nucleotide sequence ID" value="NZ_LT596208.1"/>
</dbReference>
<dbReference type="SMART" id="SM00422">
    <property type="entry name" value="HTH_MERR"/>
    <property type="match status" value="1"/>
</dbReference>
<gene>
    <name evidence="6" type="ORF">EJK80_05280</name>
</gene>
<dbReference type="STRING" id="1686286.GCA_900092335_01548"/>
<comment type="caution">
    <text evidence="6">The sequence shown here is derived from an EMBL/GenBank/DDBJ whole genome shotgun (WGS) entry which is preliminary data.</text>
</comment>
<evidence type="ECO:0000256" key="1">
    <source>
        <dbReference type="ARBA" id="ARBA00022491"/>
    </source>
</evidence>
<dbReference type="PANTHER" id="PTHR30204">
    <property type="entry name" value="REDOX-CYCLING DRUG-SENSING TRANSCRIPTIONAL ACTIVATOR SOXR"/>
    <property type="match status" value="1"/>
</dbReference>
<proteinExistence type="predicted"/>
<evidence type="ECO:0000256" key="2">
    <source>
        <dbReference type="ARBA" id="ARBA00023015"/>
    </source>
</evidence>
<keyword evidence="3" id="KW-0238">DNA-binding</keyword>
<dbReference type="Proteomes" id="UP000318080">
    <property type="component" value="Unassembled WGS sequence"/>
</dbReference>
<dbReference type="Gene3D" id="1.10.1660.10">
    <property type="match status" value="1"/>
</dbReference>
<dbReference type="EMBL" id="VHIR01000006">
    <property type="protein sequence ID" value="TQE43682.1"/>
    <property type="molecule type" value="Genomic_DNA"/>
</dbReference>
<evidence type="ECO:0000256" key="3">
    <source>
        <dbReference type="ARBA" id="ARBA00023125"/>
    </source>
</evidence>
<protein>
    <submittedName>
        <fullName evidence="6">MerR family transcriptional regulator</fullName>
    </submittedName>
</protein>
<evidence type="ECO:0000256" key="4">
    <source>
        <dbReference type="ARBA" id="ARBA00023163"/>
    </source>
</evidence>
<dbReference type="GO" id="GO:0003700">
    <property type="term" value="F:DNA-binding transcription factor activity"/>
    <property type="evidence" value="ECO:0007669"/>
    <property type="project" value="InterPro"/>
</dbReference>